<organism evidence="2 3">
    <name type="scientific">Mycobacterium tuberculosis</name>
    <dbReference type="NCBI Taxonomy" id="1773"/>
    <lineage>
        <taxon>Bacteria</taxon>
        <taxon>Bacillati</taxon>
        <taxon>Actinomycetota</taxon>
        <taxon>Actinomycetes</taxon>
        <taxon>Mycobacteriales</taxon>
        <taxon>Mycobacteriaceae</taxon>
        <taxon>Mycobacterium</taxon>
        <taxon>Mycobacterium tuberculosis complex</taxon>
    </lineage>
</organism>
<accession>A0A916L9D0</accession>
<reference evidence="3" key="1">
    <citation type="submission" date="2015-03" db="EMBL/GenBank/DDBJ databases">
        <authorList>
            <consortium name="Pathogen Informatics"/>
        </authorList>
    </citation>
    <scope>NUCLEOTIDE SEQUENCE [LARGE SCALE GENOMIC DNA]</scope>
    <source>
        <strain evidence="3">N09902308</strain>
    </source>
</reference>
<name>A0A916L9D0_MYCTX</name>
<evidence type="ECO:0000313" key="2">
    <source>
        <dbReference type="EMBL" id="COX40461.1"/>
    </source>
</evidence>
<dbReference type="EMBL" id="CSBK01000442">
    <property type="protein sequence ID" value="COX40461.1"/>
    <property type="molecule type" value="Genomic_DNA"/>
</dbReference>
<proteinExistence type="predicted"/>
<gene>
    <name evidence="2" type="ORF">ERS007739_01237</name>
</gene>
<feature type="compositionally biased region" description="Polar residues" evidence="1">
    <location>
        <begin position="53"/>
        <end position="64"/>
    </location>
</feature>
<comment type="caution">
    <text evidence="2">The sequence shown here is derived from an EMBL/GenBank/DDBJ whole genome shotgun (WGS) entry which is preliminary data.</text>
</comment>
<evidence type="ECO:0000256" key="1">
    <source>
        <dbReference type="SAM" id="MobiDB-lite"/>
    </source>
</evidence>
<dbReference type="AlphaFoldDB" id="A0A916L9D0"/>
<feature type="region of interest" description="Disordered" evidence="1">
    <location>
        <begin position="47"/>
        <end position="69"/>
    </location>
</feature>
<protein>
    <submittedName>
        <fullName evidence="2">Uncharacterized protein</fullName>
    </submittedName>
</protein>
<evidence type="ECO:0000313" key="3">
    <source>
        <dbReference type="Proteomes" id="UP000039021"/>
    </source>
</evidence>
<sequence length="93" mass="10327">MLGQSGEQVVMLEIQCNQANRQRQFTEHPSDRLGLAGDVDRQVDLEYRHPHSSRQPVGTGVQSGSEDDNRVDVAERFVEFVSDEAFTAGQIGP</sequence>
<dbReference type="Proteomes" id="UP000039021">
    <property type="component" value="Unassembled WGS sequence"/>
</dbReference>